<keyword evidence="4" id="KW-0479">Metal-binding</keyword>
<dbReference type="InterPro" id="IPR007197">
    <property type="entry name" value="rSAM"/>
</dbReference>
<dbReference type="InterPro" id="IPR034457">
    <property type="entry name" value="Organic_radical-activating"/>
</dbReference>
<evidence type="ECO:0000256" key="4">
    <source>
        <dbReference type="ARBA" id="ARBA00022723"/>
    </source>
</evidence>
<evidence type="ECO:0000313" key="9">
    <source>
        <dbReference type="Proteomes" id="UP000298602"/>
    </source>
</evidence>
<dbReference type="Gene3D" id="3.20.20.70">
    <property type="entry name" value="Aldolase class I"/>
    <property type="match status" value="1"/>
</dbReference>
<evidence type="ECO:0000256" key="2">
    <source>
        <dbReference type="ARBA" id="ARBA00022485"/>
    </source>
</evidence>
<keyword evidence="2" id="KW-0004">4Fe-4S</keyword>
<evidence type="ECO:0000256" key="1">
    <source>
        <dbReference type="ARBA" id="ARBA00001966"/>
    </source>
</evidence>
<dbReference type="PANTHER" id="PTHR30352:SF5">
    <property type="entry name" value="PYRUVATE FORMATE-LYASE 1-ACTIVATING ENZYME"/>
    <property type="match status" value="1"/>
</dbReference>
<keyword evidence="6" id="KW-0411">Iron-sulfur</keyword>
<dbReference type="SUPFAM" id="SSF102114">
    <property type="entry name" value="Radical SAM enzymes"/>
    <property type="match status" value="1"/>
</dbReference>
<dbReference type="GO" id="GO:0003824">
    <property type="term" value="F:catalytic activity"/>
    <property type="evidence" value="ECO:0007669"/>
    <property type="project" value="InterPro"/>
</dbReference>
<evidence type="ECO:0000256" key="5">
    <source>
        <dbReference type="ARBA" id="ARBA00023004"/>
    </source>
</evidence>
<dbReference type="InterPro" id="IPR013785">
    <property type="entry name" value="Aldolase_TIM"/>
</dbReference>
<dbReference type="OrthoDB" id="9764628at2"/>
<feature type="domain" description="Radical SAM core" evidence="7">
    <location>
        <begin position="193"/>
        <end position="425"/>
    </location>
</feature>
<comment type="cofactor">
    <cofactor evidence="1">
        <name>[4Fe-4S] cluster</name>
        <dbReference type="ChEBI" id="CHEBI:49883"/>
    </cofactor>
</comment>
<evidence type="ECO:0000256" key="6">
    <source>
        <dbReference type="ARBA" id="ARBA00023014"/>
    </source>
</evidence>
<protein>
    <submittedName>
        <fullName evidence="8">Radical SAM protein</fullName>
    </submittedName>
</protein>
<dbReference type="KEGG" id="dax:FDQ92_02990"/>
<organism evidence="8 9">
    <name type="scientific">Desulfoglaeba alkanexedens ALDC</name>
    <dbReference type="NCBI Taxonomy" id="980445"/>
    <lineage>
        <taxon>Bacteria</taxon>
        <taxon>Pseudomonadati</taxon>
        <taxon>Thermodesulfobacteriota</taxon>
        <taxon>Syntrophobacteria</taxon>
        <taxon>Syntrophobacterales</taxon>
        <taxon>Syntrophobacteraceae</taxon>
        <taxon>Desulfoglaeba</taxon>
    </lineage>
</organism>
<evidence type="ECO:0000256" key="3">
    <source>
        <dbReference type="ARBA" id="ARBA00022691"/>
    </source>
</evidence>
<dbReference type="EMBL" id="CP040098">
    <property type="protein sequence ID" value="QCQ23417.1"/>
    <property type="molecule type" value="Genomic_DNA"/>
</dbReference>
<dbReference type="CDD" id="cd01335">
    <property type="entry name" value="Radical_SAM"/>
    <property type="match status" value="1"/>
</dbReference>
<dbReference type="SMART" id="SM00729">
    <property type="entry name" value="Elp3"/>
    <property type="match status" value="1"/>
</dbReference>
<dbReference type="Pfam" id="PF04055">
    <property type="entry name" value="Radical_SAM"/>
    <property type="match status" value="1"/>
</dbReference>
<dbReference type="InterPro" id="IPR058240">
    <property type="entry name" value="rSAM_sf"/>
</dbReference>
<dbReference type="PROSITE" id="PS51918">
    <property type="entry name" value="RADICAL_SAM"/>
    <property type="match status" value="1"/>
</dbReference>
<dbReference type="SFLD" id="SFLDS00029">
    <property type="entry name" value="Radical_SAM"/>
    <property type="match status" value="1"/>
</dbReference>
<name>A0A4P8L5T5_9BACT</name>
<keyword evidence="9" id="KW-1185">Reference proteome</keyword>
<accession>A0A4P8L5T5</accession>
<evidence type="ECO:0000313" key="8">
    <source>
        <dbReference type="EMBL" id="QCQ23417.1"/>
    </source>
</evidence>
<gene>
    <name evidence="8" type="ORF">FDQ92_02990</name>
</gene>
<dbReference type="GO" id="GO:0046872">
    <property type="term" value="F:metal ion binding"/>
    <property type="evidence" value="ECO:0007669"/>
    <property type="project" value="UniProtKB-KW"/>
</dbReference>
<dbReference type="PANTHER" id="PTHR30352">
    <property type="entry name" value="PYRUVATE FORMATE-LYASE-ACTIVATING ENZYME"/>
    <property type="match status" value="1"/>
</dbReference>
<keyword evidence="3" id="KW-0949">S-adenosyl-L-methionine</keyword>
<dbReference type="SFLD" id="SFLDG01109">
    <property type="entry name" value="Uncharacterised_Radical_SAM_Su"/>
    <property type="match status" value="1"/>
</dbReference>
<dbReference type="GO" id="GO:0051539">
    <property type="term" value="F:4 iron, 4 sulfur cluster binding"/>
    <property type="evidence" value="ECO:0007669"/>
    <property type="project" value="UniProtKB-KW"/>
</dbReference>
<sequence length="444" mass="49427">MRRNTTRTTAPCRSPLLLYADEKGRILEHPRLEATGADAGRWCRPSVADWIPLPEGSEVFRLPMRLPVGFDRRKKRFEVLSRDPYDPRRSVNAVAAFVAPAHTQLHSAAYQTLPGAPVLPLFAYTAVGWMDGGFVTTALRVDPDRRQDFTTFDLEAVQENARRRLAGESHNRLIPHLAKCALTYACPAARNLFLNRWEAPLPTSPACNARCLGCISLQETGEIPASQERIRFVPTPEEIAAVAVPHLKTAPRAVVSFGQGCEGEPLLQGDTLREAVRIMRRETGRGTINCNTNGSLPDVVSRLVGAGLDSIRVSINSCRPRYYNAYYNPRGYRFDDLKRSIQAVKAAGGFASLNYFVLPGFSDEASEAAALFDFVRETGVDLIQMRNFNIDPEWLLEAIGHRREGKVIGVRRLMQRLQDEFPGLRLGYFNPCLDPDAGSILTHP</sequence>
<dbReference type="InterPro" id="IPR006638">
    <property type="entry name" value="Elp3/MiaA/NifB-like_rSAM"/>
</dbReference>
<reference evidence="8 9" key="2">
    <citation type="submission" date="2019-05" db="EMBL/GenBank/DDBJ databases">
        <authorList>
            <person name="Suflita J.M."/>
            <person name="Marks C.R."/>
        </authorList>
    </citation>
    <scope>NUCLEOTIDE SEQUENCE [LARGE SCALE GENOMIC DNA]</scope>
    <source>
        <strain evidence="8 9">ALDC</strain>
    </source>
</reference>
<proteinExistence type="predicted"/>
<keyword evidence="5" id="KW-0408">Iron</keyword>
<dbReference type="Proteomes" id="UP000298602">
    <property type="component" value="Chromosome"/>
</dbReference>
<evidence type="ECO:0000259" key="7">
    <source>
        <dbReference type="PROSITE" id="PS51918"/>
    </source>
</evidence>
<dbReference type="AlphaFoldDB" id="A0A4P8L5T5"/>
<reference evidence="8 9" key="1">
    <citation type="submission" date="2019-05" db="EMBL/GenBank/DDBJ databases">
        <title>The Complete Genome Sequence of the n-alkane-degrading Desulfoglaeba alkanexedens ALDC reveals multiple alkylsuccinate synthase gene clusters.</title>
        <authorList>
            <person name="Callaghan A.V."/>
            <person name="Davidova I.A."/>
            <person name="Duncan K.E."/>
            <person name="Morris B."/>
            <person name="McInerney M.J."/>
        </authorList>
    </citation>
    <scope>NUCLEOTIDE SEQUENCE [LARGE SCALE GENOMIC DNA]</scope>
    <source>
        <strain evidence="8 9">ALDC</strain>
    </source>
</reference>